<keyword evidence="7" id="KW-0472">Membrane</keyword>
<dbReference type="SUPFAM" id="SSF103657">
    <property type="entry name" value="BAR/IMD domain-like"/>
    <property type="match status" value="1"/>
</dbReference>
<dbReference type="Gene3D" id="1.20.1270.60">
    <property type="entry name" value="Arfaptin homology (AH) domain/BAR domain"/>
    <property type="match status" value="1"/>
</dbReference>
<dbReference type="OrthoDB" id="205639at2759"/>
<evidence type="ECO:0000256" key="3">
    <source>
        <dbReference type="ARBA" id="ARBA00010883"/>
    </source>
</evidence>
<dbReference type="Pfam" id="PF00787">
    <property type="entry name" value="PX"/>
    <property type="match status" value="1"/>
</dbReference>
<dbReference type="GO" id="GO:0005769">
    <property type="term" value="C:early endosome"/>
    <property type="evidence" value="ECO:0007669"/>
    <property type="project" value="TreeGrafter"/>
</dbReference>
<comment type="similarity">
    <text evidence="3">Belongs to the sorting nexin family.</text>
</comment>
<evidence type="ECO:0000313" key="10">
    <source>
        <dbReference type="Proteomes" id="UP000494040"/>
    </source>
</evidence>
<dbReference type="GO" id="GO:0035091">
    <property type="term" value="F:phosphatidylinositol binding"/>
    <property type="evidence" value="ECO:0007669"/>
    <property type="project" value="InterPro"/>
</dbReference>
<sequence length="392" mass="45665">MSFSDFQDYNVNVDNPQKHFDPMETYVSFRITTKVVKQNAKPDSEYIVRRRYNDFVWLRNKLIESFPTLVVPALPAKHSVLEQLDRYSRPFIMTRMAMLHSYLQRLTSHPVFSCSPVLELFLRAQSLNDVMKQSKSSQGIFDRLTDSLHTLTGFNTRNCAHPEFENIKIYVTALSQKLGSVQEVAAKINKERTEMALDFEDAQRSITHWSYQEPDLEELLKSIAEAIGTISKSQNTQLLQTYNTLIDQPLEEYCNYIDAVKEALCRRDMIQYNYESTLDDSKKKRAEKEQLENLQGSTNGFGFKLWKVTNREKIRKLQQDLPALDQLVETNHDKMEIANESIKSDLERWNCEKVAEIKSIFSKIAEQHVLYYEECAEAWEGTLKLLKGNNKQ</sequence>
<dbReference type="SMART" id="SM00312">
    <property type="entry name" value="PX"/>
    <property type="match status" value="1"/>
</dbReference>
<reference evidence="9" key="1">
    <citation type="submission" date="2022-01" db="UniProtKB">
        <authorList>
            <consortium name="EnsemblMetazoa"/>
        </authorList>
    </citation>
    <scope>IDENTIFICATION</scope>
</reference>
<keyword evidence="4" id="KW-0813">Transport</keyword>
<dbReference type="PANTHER" id="PTHR45949:SF2">
    <property type="entry name" value="SORTING NEXIN-4"/>
    <property type="match status" value="1"/>
</dbReference>
<dbReference type="InterPro" id="IPR027267">
    <property type="entry name" value="AH/BAR_dom_sf"/>
</dbReference>
<dbReference type="PROSITE" id="PS50195">
    <property type="entry name" value="PX"/>
    <property type="match status" value="1"/>
</dbReference>
<dbReference type="KEGG" id="clec:106662690"/>
<dbReference type="EnsemblMetazoa" id="XM_024225342.1">
    <property type="protein sequence ID" value="XP_024081110.1"/>
    <property type="gene ID" value="LOC106662690"/>
</dbReference>
<keyword evidence="6" id="KW-0446">Lipid-binding</keyword>
<dbReference type="PANTHER" id="PTHR45949">
    <property type="entry name" value="SORTING NEXIN-4"/>
    <property type="match status" value="1"/>
</dbReference>
<dbReference type="RefSeq" id="XP_024081110.1">
    <property type="nucleotide sequence ID" value="XM_024225342.1"/>
</dbReference>
<dbReference type="GO" id="GO:0000422">
    <property type="term" value="P:autophagy of mitochondrion"/>
    <property type="evidence" value="ECO:0007669"/>
    <property type="project" value="TreeGrafter"/>
</dbReference>
<dbReference type="GO" id="GO:0061709">
    <property type="term" value="P:reticulophagy"/>
    <property type="evidence" value="ECO:0007669"/>
    <property type="project" value="TreeGrafter"/>
</dbReference>
<accession>A0A8I6SH04</accession>
<dbReference type="GO" id="GO:0034727">
    <property type="term" value="P:piecemeal microautophagy of the nucleus"/>
    <property type="evidence" value="ECO:0007669"/>
    <property type="project" value="TreeGrafter"/>
</dbReference>
<keyword evidence="5" id="KW-0963">Cytoplasm</keyword>
<dbReference type="GO" id="GO:0000407">
    <property type="term" value="C:phagophore assembly site"/>
    <property type="evidence" value="ECO:0007669"/>
    <property type="project" value="TreeGrafter"/>
</dbReference>
<organism evidence="9 10">
    <name type="scientific">Cimex lectularius</name>
    <name type="common">Bed bug</name>
    <name type="synonym">Acanthia lectularia</name>
    <dbReference type="NCBI Taxonomy" id="79782"/>
    <lineage>
        <taxon>Eukaryota</taxon>
        <taxon>Metazoa</taxon>
        <taxon>Ecdysozoa</taxon>
        <taxon>Arthropoda</taxon>
        <taxon>Hexapoda</taxon>
        <taxon>Insecta</taxon>
        <taxon>Pterygota</taxon>
        <taxon>Neoptera</taxon>
        <taxon>Paraneoptera</taxon>
        <taxon>Hemiptera</taxon>
        <taxon>Heteroptera</taxon>
        <taxon>Panheteroptera</taxon>
        <taxon>Cimicomorpha</taxon>
        <taxon>Cimicidae</taxon>
        <taxon>Cimex</taxon>
    </lineage>
</organism>
<evidence type="ECO:0000256" key="2">
    <source>
        <dbReference type="ARBA" id="ARBA00004496"/>
    </source>
</evidence>
<dbReference type="InterPro" id="IPR036871">
    <property type="entry name" value="PX_dom_sf"/>
</dbReference>
<dbReference type="RefSeq" id="XP_024081109.1">
    <property type="nucleotide sequence ID" value="XM_024225341.1"/>
</dbReference>
<evidence type="ECO:0000256" key="1">
    <source>
        <dbReference type="ARBA" id="ARBA00004184"/>
    </source>
</evidence>
<dbReference type="GO" id="GO:0032456">
    <property type="term" value="P:endocytic recycling"/>
    <property type="evidence" value="ECO:0007669"/>
    <property type="project" value="TreeGrafter"/>
</dbReference>
<dbReference type="AlphaFoldDB" id="A0A8I6SH04"/>
<dbReference type="GeneID" id="106662690"/>
<dbReference type="Proteomes" id="UP000494040">
    <property type="component" value="Unassembled WGS sequence"/>
</dbReference>
<dbReference type="EnsemblMetazoa" id="XM_024225341.1">
    <property type="protein sequence ID" value="XP_024081109.1"/>
    <property type="gene ID" value="LOC106662690"/>
</dbReference>
<comment type="subcellular location">
    <subcellularLocation>
        <location evidence="2">Cytoplasm</location>
    </subcellularLocation>
    <subcellularLocation>
        <location evidence="1">Endomembrane system</location>
        <topology evidence="1">Peripheral membrane protein</topology>
    </subcellularLocation>
</comment>
<dbReference type="Gene3D" id="3.30.1520.10">
    <property type="entry name" value="Phox-like domain"/>
    <property type="match status" value="1"/>
</dbReference>
<evidence type="ECO:0000256" key="4">
    <source>
        <dbReference type="ARBA" id="ARBA00022448"/>
    </source>
</evidence>
<keyword evidence="10" id="KW-1185">Reference proteome</keyword>
<protein>
    <recommendedName>
        <fullName evidence="8">PX domain-containing protein</fullName>
    </recommendedName>
</protein>
<evidence type="ECO:0000313" key="9">
    <source>
        <dbReference type="EnsemblMetazoa" id="XP_024081110.1"/>
    </source>
</evidence>
<dbReference type="InterPro" id="IPR001683">
    <property type="entry name" value="PX_dom"/>
</dbReference>
<feature type="domain" description="PX" evidence="8">
    <location>
        <begin position="1"/>
        <end position="128"/>
    </location>
</feature>
<dbReference type="SUPFAM" id="SSF64268">
    <property type="entry name" value="PX domain"/>
    <property type="match status" value="1"/>
</dbReference>
<dbReference type="Pfam" id="PF09325">
    <property type="entry name" value="Vps5"/>
    <property type="match status" value="1"/>
</dbReference>
<dbReference type="GO" id="GO:0015031">
    <property type="term" value="P:protein transport"/>
    <property type="evidence" value="ECO:0007669"/>
    <property type="project" value="TreeGrafter"/>
</dbReference>
<dbReference type="OMA" id="WSLHRFI"/>
<evidence type="ECO:0000256" key="5">
    <source>
        <dbReference type="ARBA" id="ARBA00022490"/>
    </source>
</evidence>
<evidence type="ECO:0000256" key="6">
    <source>
        <dbReference type="ARBA" id="ARBA00023121"/>
    </source>
</evidence>
<evidence type="ECO:0000256" key="7">
    <source>
        <dbReference type="ARBA" id="ARBA00023136"/>
    </source>
</evidence>
<name>A0A8I6SH04_CIMLE</name>
<proteinExistence type="inferred from homology"/>
<evidence type="ECO:0000259" key="8">
    <source>
        <dbReference type="PROSITE" id="PS50195"/>
    </source>
</evidence>
<dbReference type="InterPro" id="IPR015404">
    <property type="entry name" value="Vps5_C"/>
</dbReference>